<dbReference type="AlphaFoldDB" id="A0A1M8A8W9"/>
<keyword evidence="2" id="KW-1133">Transmembrane helix</keyword>
<feature type="region of interest" description="Disordered" evidence="1">
    <location>
        <begin position="759"/>
        <end position="779"/>
    </location>
</feature>
<organism evidence="3 4">
    <name type="scientific">Malassezia sympodialis (strain ATCC 42132)</name>
    <name type="common">Atopic eczema-associated yeast</name>
    <dbReference type="NCBI Taxonomy" id="1230383"/>
    <lineage>
        <taxon>Eukaryota</taxon>
        <taxon>Fungi</taxon>
        <taxon>Dikarya</taxon>
        <taxon>Basidiomycota</taxon>
        <taxon>Ustilaginomycotina</taxon>
        <taxon>Malasseziomycetes</taxon>
        <taxon>Malasseziales</taxon>
        <taxon>Malasseziaceae</taxon>
        <taxon>Malassezia</taxon>
    </lineage>
</organism>
<feature type="compositionally biased region" description="Low complexity" evidence="1">
    <location>
        <begin position="711"/>
        <end position="734"/>
    </location>
</feature>
<protein>
    <submittedName>
        <fullName evidence="3">Uncharacterized protein</fullName>
    </submittedName>
</protein>
<reference evidence="4" key="1">
    <citation type="journal article" date="2017" name="Nucleic Acids Res.">
        <title>Proteogenomics produces comprehensive and highly accurate protein-coding gene annotation in a complete genome assembly of Malassezia sympodialis.</title>
        <authorList>
            <person name="Zhu Y."/>
            <person name="Engstroem P.G."/>
            <person name="Tellgren-Roth C."/>
            <person name="Baudo C.D."/>
            <person name="Kennell J.C."/>
            <person name="Sun S."/>
            <person name="Billmyre R.B."/>
            <person name="Schroeder M.S."/>
            <person name="Andersson A."/>
            <person name="Holm T."/>
            <person name="Sigurgeirsson B."/>
            <person name="Wu G."/>
            <person name="Sankaranarayanan S.R."/>
            <person name="Siddharthan R."/>
            <person name="Sanyal K."/>
            <person name="Lundeberg J."/>
            <person name="Nystedt B."/>
            <person name="Boekhout T."/>
            <person name="Dawson T.L. Jr."/>
            <person name="Heitman J."/>
            <person name="Scheynius A."/>
            <person name="Lehtioe J."/>
        </authorList>
    </citation>
    <scope>NUCLEOTIDE SEQUENCE [LARGE SCALE GENOMIC DNA]</scope>
    <source>
        <strain evidence="4">ATCC 42132</strain>
    </source>
</reference>
<dbReference type="EMBL" id="LT671825">
    <property type="protein sequence ID" value="SHO78926.1"/>
    <property type="molecule type" value="Genomic_DNA"/>
</dbReference>
<feature type="region of interest" description="Disordered" evidence="1">
    <location>
        <begin position="819"/>
        <end position="922"/>
    </location>
</feature>
<accession>A0A1M8A8W9</accession>
<proteinExistence type="predicted"/>
<dbReference type="Proteomes" id="UP000186303">
    <property type="component" value="Chromosome 5"/>
</dbReference>
<keyword evidence="4" id="KW-1185">Reference proteome</keyword>
<feature type="compositionally biased region" description="Polar residues" evidence="1">
    <location>
        <begin position="846"/>
        <end position="879"/>
    </location>
</feature>
<evidence type="ECO:0000256" key="1">
    <source>
        <dbReference type="SAM" id="MobiDB-lite"/>
    </source>
</evidence>
<evidence type="ECO:0000256" key="2">
    <source>
        <dbReference type="SAM" id="Phobius"/>
    </source>
</evidence>
<keyword evidence="2" id="KW-0812">Transmembrane</keyword>
<sequence>MARKNRQAMPLPTTQATPPIRFAPEDGEKKAVSKSGKTKARGPCKKGKCATSCLTGWIMRLGIFYLIFAALWRCPSTPFSFTYDANHELLVCREMASFQQHVSPALHEFAGSAHRFVEPYAGKYINAAHGAWKKAEPVVHKSAKKVHNVYWSHVEPGARELYKQAYKWSLPHRKTAHAHYKKHLRPHVKKFSKSMSPYVKTYYKDVHPHAVSLSRQLQRAYDHSSDYYVKKVHPTIKQRLYDLYVYLRHTLFPLAHGHYVKHAHPHVTRLHKKASKAVDGALHKYGLKERNLADSITESAKDTYEKVKQAVIPSESAVPVESEPQDASASSESEIDHESGENVAALQARLDAEMQKVEARLGEEESTMLRLVNAETDQILDEIADMRRRALPLMPERLEKIMQVGIDGGISSVFLRAVRELRARSASLPAGTRPSDEWKESARVWLTDQMDSLVDVYDEMRTAASELVHATRASEAQMIQASVAKIRAQSRVAARTFYDVMEEAEFQLTYYEFEGWDSGMKRRGRFFRESVMESLDKMSILGDERQDAATDLNAESALLGSAIDDLFKGMEQGLNGLTDRLLEDPTLLHDRTSYAQLLLDLHEHLDALSATGHEIAVNSTLRMRDLIFDVRESLNMTRIPDEGLLRDVAHLPPLVPLEDGVATDPTTEPTHPDTDPLPTSSMEEEAAFATILPVDDELVREAKNRPSSLPVSSDVTVSESATTASSSDVASMPSSAAVPIETAASSTTSEALNEAFANEAESLEPASTSSNTVETTSTAQAVHETTDAIPPSAATAEATEQEALQPTRPIDPEALTETLTPVLAPTSTPPRETADATRDAFPSRILTETPSITEVTEPQSGSATPSTMERHVASSTVDATPQEPASPPTHWPSTTMARIPRHPTSHSQSADVAFETPRHDEL</sequence>
<feature type="region of interest" description="Disordered" evidence="1">
    <location>
        <begin position="656"/>
        <end position="681"/>
    </location>
</feature>
<feature type="region of interest" description="Disordered" evidence="1">
    <location>
        <begin position="1"/>
        <end position="39"/>
    </location>
</feature>
<gene>
    <name evidence="3" type="ORF">MSYG_3275</name>
</gene>
<feature type="compositionally biased region" description="Low complexity" evidence="1">
    <location>
        <begin position="759"/>
        <end position="778"/>
    </location>
</feature>
<dbReference type="OMA" id="GVAHARY"/>
<name>A0A1M8A8W9_MALS4</name>
<feature type="region of interest" description="Disordered" evidence="1">
    <location>
        <begin position="314"/>
        <end position="339"/>
    </location>
</feature>
<keyword evidence="2" id="KW-0472">Membrane</keyword>
<evidence type="ECO:0000313" key="4">
    <source>
        <dbReference type="Proteomes" id="UP000186303"/>
    </source>
</evidence>
<feature type="transmembrane region" description="Helical" evidence="2">
    <location>
        <begin position="49"/>
        <end position="72"/>
    </location>
</feature>
<dbReference type="VEuPathDB" id="FungiDB:MSYG_3275"/>
<feature type="region of interest" description="Disordered" evidence="1">
    <location>
        <begin position="704"/>
        <end position="734"/>
    </location>
</feature>
<evidence type="ECO:0000313" key="3">
    <source>
        <dbReference type="EMBL" id="SHO78926.1"/>
    </source>
</evidence>
<dbReference type="OrthoDB" id="3260408at2759"/>